<keyword evidence="3" id="KW-1185">Reference proteome</keyword>
<dbReference type="SUPFAM" id="SSF51735">
    <property type="entry name" value="NAD(P)-binding Rossmann-fold domains"/>
    <property type="match status" value="1"/>
</dbReference>
<proteinExistence type="predicted"/>
<name>A0ABV7YDF5_9ACTN</name>
<dbReference type="InterPro" id="IPR000683">
    <property type="entry name" value="Gfo/Idh/MocA-like_OxRdtase_N"/>
</dbReference>
<dbReference type="Gene3D" id="3.40.50.720">
    <property type="entry name" value="NAD(P)-binding Rossmann-like Domain"/>
    <property type="match status" value="1"/>
</dbReference>
<protein>
    <submittedName>
        <fullName evidence="2">Gfo/Idh/MocA family protein</fullName>
    </submittedName>
</protein>
<comment type="caution">
    <text evidence="2">The sequence shown here is derived from an EMBL/GenBank/DDBJ whole genome shotgun (WGS) entry which is preliminary data.</text>
</comment>
<gene>
    <name evidence="2" type="ORF">ACFOUW_19155</name>
</gene>
<dbReference type="PANTHER" id="PTHR43708:SF8">
    <property type="entry name" value="OXIDOREDUCTASE"/>
    <property type="match status" value="1"/>
</dbReference>
<dbReference type="InterPro" id="IPR036291">
    <property type="entry name" value="NAD(P)-bd_dom_sf"/>
</dbReference>
<dbReference type="EMBL" id="JBHRZH010000017">
    <property type="protein sequence ID" value="MFC3762967.1"/>
    <property type="molecule type" value="Genomic_DNA"/>
</dbReference>
<organism evidence="2 3">
    <name type="scientific">Tenggerimyces flavus</name>
    <dbReference type="NCBI Taxonomy" id="1708749"/>
    <lineage>
        <taxon>Bacteria</taxon>
        <taxon>Bacillati</taxon>
        <taxon>Actinomycetota</taxon>
        <taxon>Actinomycetes</taxon>
        <taxon>Propionibacteriales</taxon>
        <taxon>Nocardioidaceae</taxon>
        <taxon>Tenggerimyces</taxon>
    </lineage>
</organism>
<dbReference type="Pfam" id="PF01408">
    <property type="entry name" value="GFO_IDH_MocA"/>
    <property type="match status" value="1"/>
</dbReference>
<dbReference type="InterPro" id="IPR051317">
    <property type="entry name" value="Gfo/Idh/MocA_oxidoreduct"/>
</dbReference>
<dbReference type="PANTHER" id="PTHR43708">
    <property type="entry name" value="CONSERVED EXPRESSED OXIDOREDUCTASE (EUROFUNG)"/>
    <property type="match status" value="1"/>
</dbReference>
<evidence type="ECO:0000259" key="1">
    <source>
        <dbReference type="Pfam" id="PF01408"/>
    </source>
</evidence>
<dbReference type="RefSeq" id="WP_205119943.1">
    <property type="nucleotide sequence ID" value="NZ_JAFBCM010000001.1"/>
</dbReference>
<sequence>MRLGVVGTESSHVELIVRHLNLEHRFGGWRVAALWGADAQRTNDVAKQGGDIAVVSTPEALLENVDAVVVADRDGADHRAHAMPFLRAGMPVLVDKPFATNVGDADAMLEAANASGAALLSASALRWAREVVETREALPSIGGARIVVATGPADPDNAYSGWHYYGVHPAEMALAMVDGDLGPVITTRSRGILTLATTVGATHVVVNLVQPSDEGRVPFHLQVVGAHGILSREVPLADAYLAPVLERFFALVQNGDRPLSDAQMRRSVQLLAAVDRG</sequence>
<dbReference type="Proteomes" id="UP001595699">
    <property type="component" value="Unassembled WGS sequence"/>
</dbReference>
<evidence type="ECO:0000313" key="3">
    <source>
        <dbReference type="Proteomes" id="UP001595699"/>
    </source>
</evidence>
<accession>A0ABV7YDF5</accession>
<evidence type="ECO:0000313" key="2">
    <source>
        <dbReference type="EMBL" id="MFC3762967.1"/>
    </source>
</evidence>
<feature type="domain" description="Gfo/Idh/MocA-like oxidoreductase N-terminal" evidence="1">
    <location>
        <begin position="2"/>
        <end position="119"/>
    </location>
</feature>
<reference evidence="3" key="1">
    <citation type="journal article" date="2019" name="Int. J. Syst. Evol. Microbiol.">
        <title>The Global Catalogue of Microorganisms (GCM) 10K type strain sequencing project: providing services to taxonomists for standard genome sequencing and annotation.</title>
        <authorList>
            <consortium name="The Broad Institute Genomics Platform"/>
            <consortium name="The Broad Institute Genome Sequencing Center for Infectious Disease"/>
            <person name="Wu L."/>
            <person name="Ma J."/>
        </authorList>
    </citation>
    <scope>NUCLEOTIDE SEQUENCE [LARGE SCALE GENOMIC DNA]</scope>
    <source>
        <strain evidence="3">CGMCC 4.7241</strain>
    </source>
</reference>